<sequence length="696" mass="73299">MPGDLRVWLFGGFRAEVAGRVVPDGEWRRSGATALVKLLALRGRLHRDEAVDLLWPQADQALGVRRLNKSLHFARRVLGADRIALRDSMLVLTPAGLWTDVDAFATAARQGDAEAALALYTGDLLPENRFDDWSEPDRTQLRNAVVPLLLERSAHGEPHEAEAHLLRLVGLDPLHEEAYARLMRLEIARGRRHVALRWYDRLAAQLRDDLGVEPRDDVRRMHHNLTATAAPDAHSTAGTAFPAPSPTAHPGRVPIPEPSFRPSEPTATPAPHPGIRETDSIATRTPNPGDHPTGPTGTPSLDARPVGGIPVPSADPSDRPTVGIPVPAPEPGNDSSDGIPVPSAEPGNHPTVGIPIPAPDPGNRSTGPTAAPTPDSGIHSIDPAPTRTPRAHPTTIPSQGVHFTFMSAAPVPAQHAGPAAAAIHSAGMTTAPKSGPGIQHSDEERKLVTVLDADLRGVRGEVADADPERARREVAEWTDLLREVITRWGGAVQPLVGGGVIGVFGYPTAREDHADRALWAGSEILRRSPAPIRLGADTGQIIAASELSGIGGAVLDTAARLRAAAAPRTLLVTDRTRRAALRPEFHFGDRTPVGDPPVNAHQLLASPVFGAHPLAVPPQAVLPDAVPHGSRADIGGAEEAALPQAVLPDAVPHGSRADIGGAEEAALPILASGLASLNRLTDAFRTGSPGGPLNDQ</sequence>
<evidence type="ECO:0000313" key="3">
    <source>
        <dbReference type="EMBL" id="MCM4075942.1"/>
    </source>
</evidence>
<dbReference type="InterPro" id="IPR036388">
    <property type="entry name" value="WH-like_DNA-bd_sf"/>
</dbReference>
<dbReference type="InterPro" id="IPR005158">
    <property type="entry name" value="BTAD"/>
</dbReference>
<dbReference type="InterPro" id="IPR011990">
    <property type="entry name" value="TPR-like_helical_dom_sf"/>
</dbReference>
<dbReference type="InterPro" id="IPR001054">
    <property type="entry name" value="A/G_cyclase"/>
</dbReference>
<protein>
    <recommendedName>
        <fullName evidence="2">Guanylate cyclase domain-containing protein</fullName>
    </recommendedName>
</protein>
<gene>
    <name evidence="3" type="ORF">LXN57_00005</name>
</gene>
<dbReference type="SUPFAM" id="SSF48452">
    <property type="entry name" value="TPR-like"/>
    <property type="match status" value="1"/>
</dbReference>
<dbReference type="Gene3D" id="1.25.40.10">
    <property type="entry name" value="Tetratricopeptide repeat domain"/>
    <property type="match status" value="1"/>
</dbReference>
<comment type="caution">
    <text evidence="3">The sequence shown here is derived from an EMBL/GenBank/DDBJ whole genome shotgun (WGS) entry which is preliminary data.</text>
</comment>
<dbReference type="PRINTS" id="PR01217">
    <property type="entry name" value="PRICHEXTENSN"/>
</dbReference>
<dbReference type="SUPFAM" id="SSF55073">
    <property type="entry name" value="Nucleotide cyclase"/>
    <property type="match status" value="1"/>
</dbReference>
<accession>A0ABT0XQD2</accession>
<feature type="compositionally biased region" description="Pro residues" evidence="1">
    <location>
        <begin position="243"/>
        <end position="259"/>
    </location>
</feature>
<dbReference type="RefSeq" id="WP_251795972.1">
    <property type="nucleotide sequence ID" value="NZ_JAMQOL010000001.1"/>
</dbReference>
<dbReference type="Pfam" id="PF03704">
    <property type="entry name" value="BTAD"/>
    <property type="match status" value="1"/>
</dbReference>
<dbReference type="SMART" id="SM01043">
    <property type="entry name" value="BTAD"/>
    <property type="match status" value="1"/>
</dbReference>
<evidence type="ECO:0000313" key="4">
    <source>
        <dbReference type="Proteomes" id="UP001523216"/>
    </source>
</evidence>
<dbReference type="PROSITE" id="PS50125">
    <property type="entry name" value="GUANYLATE_CYCLASE_2"/>
    <property type="match status" value="1"/>
</dbReference>
<dbReference type="Proteomes" id="UP001523216">
    <property type="component" value="Unassembled WGS sequence"/>
</dbReference>
<feature type="domain" description="Guanylate cyclase" evidence="2">
    <location>
        <begin position="449"/>
        <end position="562"/>
    </location>
</feature>
<keyword evidence="3" id="KW-0614">Plasmid</keyword>
<feature type="compositionally biased region" description="Low complexity" evidence="1">
    <location>
        <begin position="285"/>
        <end position="299"/>
    </location>
</feature>
<keyword evidence="4" id="KW-1185">Reference proteome</keyword>
<dbReference type="Gene3D" id="1.10.10.10">
    <property type="entry name" value="Winged helix-like DNA-binding domain superfamily/Winged helix DNA-binding domain"/>
    <property type="match status" value="1"/>
</dbReference>
<name>A0ABT0XQD2_9ACTN</name>
<dbReference type="InterPro" id="IPR029787">
    <property type="entry name" value="Nucleotide_cyclase"/>
</dbReference>
<dbReference type="Gene3D" id="3.30.70.1230">
    <property type="entry name" value="Nucleotide cyclase"/>
    <property type="match status" value="1"/>
</dbReference>
<feature type="region of interest" description="Disordered" evidence="1">
    <location>
        <begin position="227"/>
        <end position="398"/>
    </location>
</feature>
<geneLocation type="plasmid" evidence="3">
    <name>p1</name>
</geneLocation>
<dbReference type="EMBL" id="JAMQOL010000001">
    <property type="protein sequence ID" value="MCM4075942.1"/>
    <property type="molecule type" value="Genomic_DNA"/>
</dbReference>
<evidence type="ECO:0000256" key="1">
    <source>
        <dbReference type="SAM" id="MobiDB-lite"/>
    </source>
</evidence>
<dbReference type="InterPro" id="IPR051677">
    <property type="entry name" value="AfsR-DnrI-RedD_regulator"/>
</dbReference>
<dbReference type="PANTHER" id="PTHR35807">
    <property type="entry name" value="TRANSCRIPTIONAL REGULATOR REDD-RELATED"/>
    <property type="match status" value="1"/>
</dbReference>
<proteinExistence type="predicted"/>
<evidence type="ECO:0000259" key="2">
    <source>
        <dbReference type="PROSITE" id="PS50125"/>
    </source>
</evidence>
<feature type="compositionally biased region" description="Low complexity" evidence="1">
    <location>
        <begin position="383"/>
        <end position="395"/>
    </location>
</feature>
<reference evidence="3 4" key="1">
    <citation type="submission" date="2022-06" db="EMBL/GenBank/DDBJ databases">
        <title>Actinoplanes abujensis sp. nov., isolated from Nigerian arid soil.</title>
        <authorList>
            <person name="Ding P."/>
        </authorList>
    </citation>
    <scope>NUCLEOTIDE SEQUENCE [LARGE SCALE GENOMIC DNA]</scope>
    <source>
        <strain evidence="4">TRM88002</strain>
        <plasmid evidence="3">p1</plasmid>
    </source>
</reference>
<organism evidence="3 4">
    <name type="scientific">Paractinoplanes hotanensis</name>
    <dbReference type="NCBI Taxonomy" id="2906497"/>
    <lineage>
        <taxon>Bacteria</taxon>
        <taxon>Bacillati</taxon>
        <taxon>Actinomycetota</taxon>
        <taxon>Actinomycetes</taxon>
        <taxon>Micromonosporales</taxon>
        <taxon>Micromonosporaceae</taxon>
        <taxon>Paractinoplanes</taxon>
    </lineage>
</organism>